<keyword evidence="2" id="KW-0238">DNA-binding</keyword>
<reference evidence="2 3" key="1">
    <citation type="submission" date="2023-07" db="EMBL/GenBank/DDBJ databases">
        <title>Genomic Encyclopedia of Type Strains, Phase IV (KMG-IV): sequencing the most valuable type-strain genomes for metagenomic binning, comparative biology and taxonomic classification.</title>
        <authorList>
            <person name="Goeker M."/>
        </authorList>
    </citation>
    <scope>NUCLEOTIDE SEQUENCE [LARGE SCALE GENOMIC DNA]</scope>
    <source>
        <strain evidence="2 3">DSM 1400</strain>
    </source>
</reference>
<dbReference type="EMBL" id="JAUSWN010000012">
    <property type="protein sequence ID" value="MDQ0479916.1"/>
    <property type="molecule type" value="Genomic_DNA"/>
</dbReference>
<accession>A0ABU0JS46</accession>
<dbReference type="SUPFAM" id="SSF47413">
    <property type="entry name" value="lambda repressor-like DNA-binding domains"/>
    <property type="match status" value="1"/>
</dbReference>
<evidence type="ECO:0000313" key="3">
    <source>
        <dbReference type="Proteomes" id="UP001224418"/>
    </source>
</evidence>
<gene>
    <name evidence="2" type="ORF">QOZ93_001658</name>
</gene>
<evidence type="ECO:0000259" key="1">
    <source>
        <dbReference type="Pfam" id="PF13443"/>
    </source>
</evidence>
<dbReference type="Gene3D" id="1.10.260.40">
    <property type="entry name" value="lambda repressor-like DNA-binding domains"/>
    <property type="match status" value="1"/>
</dbReference>
<keyword evidence="3" id="KW-1185">Reference proteome</keyword>
<evidence type="ECO:0000313" key="2">
    <source>
        <dbReference type="EMBL" id="MDQ0479916.1"/>
    </source>
</evidence>
<dbReference type="InterPro" id="IPR010982">
    <property type="entry name" value="Lambda_DNA-bd_dom_sf"/>
</dbReference>
<proteinExistence type="predicted"/>
<dbReference type="InterPro" id="IPR001387">
    <property type="entry name" value="Cro/C1-type_HTH"/>
</dbReference>
<dbReference type="Proteomes" id="UP001224418">
    <property type="component" value="Unassembled WGS sequence"/>
</dbReference>
<dbReference type="Pfam" id="PF13443">
    <property type="entry name" value="HTH_26"/>
    <property type="match status" value="1"/>
</dbReference>
<organism evidence="2 3">
    <name type="scientific">Hathewaya limosa</name>
    <name type="common">Clostridium limosum</name>
    <dbReference type="NCBI Taxonomy" id="1536"/>
    <lineage>
        <taxon>Bacteria</taxon>
        <taxon>Bacillati</taxon>
        <taxon>Bacillota</taxon>
        <taxon>Clostridia</taxon>
        <taxon>Eubacteriales</taxon>
        <taxon>Clostridiaceae</taxon>
        <taxon>Hathewaya</taxon>
    </lineage>
</organism>
<sequence>MEVSYNKLWKLLIDRHINKSNLRLLTGIGTNTLAKLSKNQQVSMDVLMKICTKLDCDISDICEFVKND</sequence>
<name>A0ABU0JS46_HATLI</name>
<protein>
    <submittedName>
        <fullName evidence="2">DNA-binding Xre family transcriptional regulator</fullName>
    </submittedName>
</protein>
<feature type="domain" description="HTH cro/C1-type" evidence="1">
    <location>
        <begin position="7"/>
        <end position="66"/>
    </location>
</feature>
<dbReference type="RefSeq" id="WP_076236842.1">
    <property type="nucleotide sequence ID" value="NZ_BAAACJ010000037.1"/>
</dbReference>
<dbReference type="GO" id="GO:0003677">
    <property type="term" value="F:DNA binding"/>
    <property type="evidence" value="ECO:0007669"/>
    <property type="project" value="UniProtKB-KW"/>
</dbReference>
<comment type="caution">
    <text evidence="2">The sequence shown here is derived from an EMBL/GenBank/DDBJ whole genome shotgun (WGS) entry which is preliminary data.</text>
</comment>